<keyword evidence="1" id="KW-1133">Transmembrane helix</keyword>
<dbReference type="STRING" id="582851.GCA_900162665_03750"/>
<evidence type="ECO:0000256" key="1">
    <source>
        <dbReference type="SAM" id="Phobius"/>
    </source>
</evidence>
<evidence type="ECO:0000313" key="2">
    <source>
        <dbReference type="EMBL" id="GEN88179.1"/>
    </source>
</evidence>
<feature type="transmembrane region" description="Helical" evidence="1">
    <location>
        <begin position="7"/>
        <end position="26"/>
    </location>
</feature>
<keyword evidence="3" id="KW-1185">Reference proteome</keyword>
<accession>A0A511ZLA4</accession>
<proteinExistence type="predicted"/>
<gene>
    <name evidence="2" type="ORF">OSO01_29180</name>
</gene>
<comment type="caution">
    <text evidence="2">The sequence shown here is derived from an EMBL/GenBank/DDBJ whole genome shotgun (WGS) entry which is preliminary data.</text>
</comment>
<dbReference type="Proteomes" id="UP000321558">
    <property type="component" value="Unassembled WGS sequence"/>
</dbReference>
<keyword evidence="1" id="KW-0472">Membrane</keyword>
<sequence>MLNIIKSYVYLFLGVIAGVMIVSVLRNGEINWGLIGAITALSVLGFFAFLFIRKGIEGEKS</sequence>
<reference evidence="2 3" key="1">
    <citation type="submission" date="2019-07" db="EMBL/GenBank/DDBJ databases">
        <title>Whole genome shotgun sequence of Oceanobacillus sojae NBRC 105379.</title>
        <authorList>
            <person name="Hosoyama A."/>
            <person name="Uohara A."/>
            <person name="Ohji S."/>
            <person name="Ichikawa N."/>
        </authorList>
    </citation>
    <scope>NUCLEOTIDE SEQUENCE [LARGE SCALE GENOMIC DNA]</scope>
    <source>
        <strain evidence="2 3">NBRC 105379</strain>
    </source>
</reference>
<name>A0A511ZLA4_9BACI</name>
<keyword evidence="1" id="KW-0812">Transmembrane</keyword>
<dbReference type="EMBL" id="BJYM01000012">
    <property type="protein sequence ID" value="GEN88179.1"/>
    <property type="molecule type" value="Genomic_DNA"/>
</dbReference>
<feature type="transmembrane region" description="Helical" evidence="1">
    <location>
        <begin position="32"/>
        <end position="52"/>
    </location>
</feature>
<dbReference type="AlphaFoldDB" id="A0A511ZLA4"/>
<organism evidence="2 3">
    <name type="scientific">Oceanobacillus sojae</name>
    <dbReference type="NCBI Taxonomy" id="582851"/>
    <lineage>
        <taxon>Bacteria</taxon>
        <taxon>Bacillati</taxon>
        <taxon>Bacillota</taxon>
        <taxon>Bacilli</taxon>
        <taxon>Bacillales</taxon>
        <taxon>Bacillaceae</taxon>
        <taxon>Oceanobacillus</taxon>
    </lineage>
</organism>
<protein>
    <submittedName>
        <fullName evidence="2">Uncharacterized protein</fullName>
    </submittedName>
</protein>
<dbReference type="OrthoDB" id="2971151at2"/>
<dbReference type="RefSeq" id="WP_147211117.1">
    <property type="nucleotide sequence ID" value="NZ_BJYM01000012.1"/>
</dbReference>
<evidence type="ECO:0000313" key="3">
    <source>
        <dbReference type="Proteomes" id="UP000321558"/>
    </source>
</evidence>